<dbReference type="InterPro" id="IPR024423">
    <property type="entry name" value="DUF3050"/>
</dbReference>
<dbReference type="Pfam" id="PF11251">
    <property type="entry name" value="DUF3050"/>
    <property type="match status" value="1"/>
</dbReference>
<dbReference type="EMBL" id="FNAN01000034">
    <property type="protein sequence ID" value="SDH35939.1"/>
    <property type="molecule type" value="Genomic_DNA"/>
</dbReference>
<dbReference type="Gene3D" id="1.20.910.10">
    <property type="entry name" value="Heme oxygenase-like"/>
    <property type="match status" value="1"/>
</dbReference>
<dbReference type="STRING" id="659014.SAMN04487996_13421"/>
<dbReference type="Proteomes" id="UP000198748">
    <property type="component" value="Unassembled WGS sequence"/>
</dbReference>
<dbReference type="InterPro" id="IPR016084">
    <property type="entry name" value="Haem_Oase-like_multi-hlx"/>
</dbReference>
<proteinExistence type="predicted"/>
<dbReference type="AlphaFoldDB" id="A0A1G8BS41"/>
<organism evidence="1 2">
    <name type="scientific">Dyadobacter soli</name>
    <dbReference type="NCBI Taxonomy" id="659014"/>
    <lineage>
        <taxon>Bacteria</taxon>
        <taxon>Pseudomonadati</taxon>
        <taxon>Bacteroidota</taxon>
        <taxon>Cytophagia</taxon>
        <taxon>Cytophagales</taxon>
        <taxon>Spirosomataceae</taxon>
        <taxon>Dyadobacter</taxon>
    </lineage>
</organism>
<gene>
    <name evidence="1" type="ORF">SAMN04487996_13421</name>
</gene>
<reference evidence="2" key="1">
    <citation type="submission" date="2016-10" db="EMBL/GenBank/DDBJ databases">
        <authorList>
            <person name="Varghese N."/>
            <person name="Submissions S."/>
        </authorList>
    </citation>
    <scope>NUCLEOTIDE SEQUENCE [LARGE SCALE GENOMIC DNA]</scope>
    <source>
        <strain evidence="2">DSM 25329</strain>
    </source>
</reference>
<accession>A0A1G8BS41</accession>
<evidence type="ECO:0000313" key="2">
    <source>
        <dbReference type="Proteomes" id="UP000198748"/>
    </source>
</evidence>
<protein>
    <recommendedName>
        <fullName evidence="3">DUF3050 domain-containing protein</fullName>
    </recommendedName>
</protein>
<evidence type="ECO:0000313" key="1">
    <source>
        <dbReference type="EMBL" id="SDH35939.1"/>
    </source>
</evidence>
<evidence type="ECO:0008006" key="3">
    <source>
        <dbReference type="Google" id="ProtNLM"/>
    </source>
</evidence>
<dbReference type="SUPFAM" id="SSF48613">
    <property type="entry name" value="Heme oxygenase-like"/>
    <property type="match status" value="1"/>
</dbReference>
<sequence length="277" mass="31542">MSNDAIVNAHIEEIKKSIEPLRRQVVSHKVYQSISSLDDLRIFMKYHIYAVWDFMSLLKSLQNSLTCTTVPWVPKGEGKTRYLINEIVAGEESDVDMDGNHTSHFELYLSAMEQCGAETDSIETFLAGLNRTHDLEAAFQAANTPEKAREFVRYTFETIGQKQEHVLAAVFTFGREDLIPDMFHQMVSDLYINSPESISIFKYYLERHIEVDGGHHGQLALEMTSALCGENESHWKQTQEHIATALQMRIALWDGAYEEILAHAATLPESQKLCLDN</sequence>
<keyword evidence="2" id="KW-1185">Reference proteome</keyword>
<name>A0A1G8BS41_9BACT</name>